<dbReference type="AlphaFoldDB" id="C6TDL3"/>
<dbReference type="EMBL" id="BT095673">
    <property type="protein sequence ID" value="ACU19915.1"/>
    <property type="molecule type" value="mRNA"/>
</dbReference>
<reference evidence="1" key="1">
    <citation type="submission" date="2009-08" db="EMBL/GenBank/DDBJ databases">
        <authorList>
            <person name="Cheung F."/>
            <person name="Xiao Y."/>
            <person name="Chan A."/>
            <person name="Moskal W."/>
            <person name="Town C.D."/>
        </authorList>
    </citation>
    <scope>NUCLEOTIDE SEQUENCE</scope>
</reference>
<evidence type="ECO:0000313" key="1">
    <source>
        <dbReference type="EMBL" id="ACU19915.1"/>
    </source>
</evidence>
<accession>C6TDL3</accession>
<proteinExistence type="evidence at transcript level"/>
<name>C6TDL3_SOYBN</name>
<organism evidence="1">
    <name type="scientific">Glycine max</name>
    <name type="common">Soybean</name>
    <name type="synonym">Glycine hispida</name>
    <dbReference type="NCBI Taxonomy" id="3847"/>
    <lineage>
        <taxon>Eukaryota</taxon>
        <taxon>Viridiplantae</taxon>
        <taxon>Streptophyta</taxon>
        <taxon>Embryophyta</taxon>
        <taxon>Tracheophyta</taxon>
        <taxon>Spermatophyta</taxon>
        <taxon>Magnoliopsida</taxon>
        <taxon>eudicotyledons</taxon>
        <taxon>Gunneridae</taxon>
        <taxon>Pentapetalae</taxon>
        <taxon>rosids</taxon>
        <taxon>fabids</taxon>
        <taxon>Fabales</taxon>
        <taxon>Fabaceae</taxon>
        <taxon>Papilionoideae</taxon>
        <taxon>50 kb inversion clade</taxon>
        <taxon>NPAAA clade</taxon>
        <taxon>indigoferoid/millettioid clade</taxon>
        <taxon>Phaseoleae</taxon>
        <taxon>Glycine</taxon>
        <taxon>Glycine subgen. Soja</taxon>
    </lineage>
</organism>
<protein>
    <submittedName>
        <fullName evidence="1">Uncharacterized protein</fullName>
    </submittedName>
</protein>
<sequence length="107" mass="11819">MRFEEKGVFSEGILGEVIAASIFLSCDKGLPNGDDKALVSRIDVGLLKASAPAERHFTVKSRNFGENREGMIVLGMFVKNLRHKAKKRSGDLKTVRVTELHLLPLLV</sequence>